<evidence type="ECO:0000256" key="1">
    <source>
        <dbReference type="SAM" id="SignalP"/>
    </source>
</evidence>
<organism evidence="2 3">
    <name type="scientific">Linum tenue</name>
    <dbReference type="NCBI Taxonomy" id="586396"/>
    <lineage>
        <taxon>Eukaryota</taxon>
        <taxon>Viridiplantae</taxon>
        <taxon>Streptophyta</taxon>
        <taxon>Embryophyta</taxon>
        <taxon>Tracheophyta</taxon>
        <taxon>Spermatophyta</taxon>
        <taxon>Magnoliopsida</taxon>
        <taxon>eudicotyledons</taxon>
        <taxon>Gunneridae</taxon>
        <taxon>Pentapetalae</taxon>
        <taxon>rosids</taxon>
        <taxon>fabids</taxon>
        <taxon>Malpighiales</taxon>
        <taxon>Linaceae</taxon>
        <taxon>Linum</taxon>
    </lineage>
</organism>
<name>A0AAV0RSV9_9ROSI</name>
<protein>
    <submittedName>
        <fullName evidence="2">Uncharacterized protein</fullName>
    </submittedName>
</protein>
<sequence>MARASGIVLILLVFISASFVSNTEARKLLVSSGGGDGGAISVKALFQSLLLSALPKGTSPSKKGESKTTLGNVEKFQRHLARMDRILGSVPSPGVGH</sequence>
<evidence type="ECO:0000313" key="2">
    <source>
        <dbReference type="EMBL" id="CAI0560678.1"/>
    </source>
</evidence>
<feature type="chain" id="PRO_5043886088" evidence="1">
    <location>
        <begin position="26"/>
        <end position="97"/>
    </location>
</feature>
<gene>
    <name evidence="2" type="ORF">LITE_LOCUS49777</name>
</gene>
<dbReference type="Proteomes" id="UP001154282">
    <property type="component" value="Unassembled WGS sequence"/>
</dbReference>
<comment type="caution">
    <text evidence="2">The sequence shown here is derived from an EMBL/GenBank/DDBJ whole genome shotgun (WGS) entry which is preliminary data.</text>
</comment>
<proteinExistence type="predicted"/>
<keyword evidence="3" id="KW-1185">Reference proteome</keyword>
<dbReference type="AlphaFoldDB" id="A0AAV0RSV9"/>
<dbReference type="EMBL" id="CAMGYJ010000011">
    <property type="protein sequence ID" value="CAI0560678.1"/>
    <property type="molecule type" value="Genomic_DNA"/>
</dbReference>
<dbReference type="GO" id="GO:0006995">
    <property type="term" value="P:cellular response to nitrogen starvation"/>
    <property type="evidence" value="ECO:0007669"/>
    <property type="project" value="InterPro"/>
</dbReference>
<dbReference type="PANTHER" id="PTHR37180:SF2">
    <property type="entry name" value="PRECURSOR OF CEP14"/>
    <property type="match status" value="1"/>
</dbReference>
<reference evidence="2" key="1">
    <citation type="submission" date="2022-08" db="EMBL/GenBank/DDBJ databases">
        <authorList>
            <person name="Gutierrez-Valencia J."/>
        </authorList>
    </citation>
    <scope>NUCLEOTIDE SEQUENCE</scope>
</reference>
<dbReference type="PANTHER" id="PTHR37180">
    <property type="entry name" value="PRECURSOR OF CEP14"/>
    <property type="match status" value="1"/>
</dbReference>
<evidence type="ECO:0000313" key="3">
    <source>
        <dbReference type="Proteomes" id="UP001154282"/>
    </source>
</evidence>
<accession>A0AAV0RSV9</accession>
<dbReference type="InterPro" id="IPR038930">
    <property type="entry name" value="CEP13/CEP14"/>
</dbReference>
<feature type="signal peptide" evidence="1">
    <location>
        <begin position="1"/>
        <end position="25"/>
    </location>
</feature>
<dbReference type="GO" id="GO:0006970">
    <property type="term" value="P:response to osmotic stress"/>
    <property type="evidence" value="ECO:0007669"/>
    <property type="project" value="InterPro"/>
</dbReference>
<keyword evidence="1" id="KW-0732">Signal</keyword>